<dbReference type="InterPro" id="IPR013249">
    <property type="entry name" value="RNA_pol_sigma70_r4_t2"/>
</dbReference>
<feature type="region of interest" description="Disordered" evidence="6">
    <location>
        <begin position="1"/>
        <end position="21"/>
    </location>
</feature>
<dbReference type="InterPro" id="IPR039425">
    <property type="entry name" value="RNA_pol_sigma-70-like"/>
</dbReference>
<evidence type="ECO:0000259" key="7">
    <source>
        <dbReference type="Pfam" id="PF04542"/>
    </source>
</evidence>
<dbReference type="NCBIfam" id="TIGR02937">
    <property type="entry name" value="sigma70-ECF"/>
    <property type="match status" value="1"/>
</dbReference>
<dbReference type="PANTHER" id="PTHR43133:SF62">
    <property type="entry name" value="RNA POLYMERASE SIGMA FACTOR SIGZ"/>
    <property type="match status" value="1"/>
</dbReference>
<feature type="domain" description="RNA polymerase sigma-70 region 2" evidence="7">
    <location>
        <begin position="33"/>
        <end position="99"/>
    </location>
</feature>
<dbReference type="Gene3D" id="1.10.1740.10">
    <property type="match status" value="1"/>
</dbReference>
<dbReference type="SUPFAM" id="SSF88946">
    <property type="entry name" value="Sigma2 domain of RNA polymerase sigma factors"/>
    <property type="match status" value="1"/>
</dbReference>
<evidence type="ECO:0000313" key="9">
    <source>
        <dbReference type="EMBL" id="QHL89034.1"/>
    </source>
</evidence>
<dbReference type="AlphaFoldDB" id="A0A6P1P3L0"/>
<dbReference type="InterPro" id="IPR036388">
    <property type="entry name" value="WH-like_DNA-bd_sf"/>
</dbReference>
<name>A0A6P1P3L0_9BACT</name>
<dbReference type="SUPFAM" id="SSF88659">
    <property type="entry name" value="Sigma3 and sigma4 domains of RNA polymerase sigma factors"/>
    <property type="match status" value="1"/>
</dbReference>
<dbReference type="KEGG" id="nib:GU926_17015"/>
<organism evidence="9 10">
    <name type="scientific">Nibribacter ruber</name>
    <dbReference type="NCBI Taxonomy" id="2698458"/>
    <lineage>
        <taxon>Bacteria</taxon>
        <taxon>Pseudomonadati</taxon>
        <taxon>Bacteroidota</taxon>
        <taxon>Cytophagia</taxon>
        <taxon>Cytophagales</taxon>
        <taxon>Hymenobacteraceae</taxon>
        <taxon>Nibribacter</taxon>
    </lineage>
</organism>
<comment type="similarity">
    <text evidence="1">Belongs to the sigma-70 factor family. ECF subfamily.</text>
</comment>
<keyword evidence="10" id="KW-1185">Reference proteome</keyword>
<accession>A0A6P1P3L0</accession>
<evidence type="ECO:0000256" key="6">
    <source>
        <dbReference type="SAM" id="MobiDB-lite"/>
    </source>
</evidence>
<dbReference type="GO" id="GO:0006352">
    <property type="term" value="P:DNA-templated transcription initiation"/>
    <property type="evidence" value="ECO:0007669"/>
    <property type="project" value="InterPro"/>
</dbReference>
<evidence type="ECO:0000256" key="3">
    <source>
        <dbReference type="ARBA" id="ARBA00023082"/>
    </source>
</evidence>
<protein>
    <recommendedName>
        <fullName evidence="5">RNA polymerase sigma factor SigZ</fullName>
    </recommendedName>
</protein>
<sequence length="208" mass="23236">MAPSSPNCTNNSSCSPSPTTAAHDPCTEAAMVFLSYEKALLGFIKNRVANTADAEDLSQQVLLKVHRHCETLPNVKNVRAWLYEISRHVVTDFYRKEKHTSPLLEETDVVDITEENPFHSLEACILPLLNLIPKKYAEPLRLSDLEGIPQQEIANQLGLSLSGAKSRIQRGREKLKAVFLECCHLELDRKGRLVSAEIRPDCSALQNC</sequence>
<dbReference type="NCBIfam" id="TIGR02959">
    <property type="entry name" value="SigZ"/>
    <property type="match status" value="1"/>
</dbReference>
<gene>
    <name evidence="9" type="primary">sigZ</name>
    <name evidence="9" type="ORF">GU926_17015</name>
</gene>
<reference evidence="9 10" key="1">
    <citation type="submission" date="2020-01" db="EMBL/GenBank/DDBJ databases">
        <authorList>
            <person name="Kim M."/>
        </authorList>
    </citation>
    <scope>NUCLEOTIDE SEQUENCE [LARGE SCALE GENOMIC DNA]</scope>
    <source>
        <strain evidence="9 10">BT10</strain>
    </source>
</reference>
<dbReference type="Pfam" id="PF04542">
    <property type="entry name" value="Sigma70_r2"/>
    <property type="match status" value="1"/>
</dbReference>
<dbReference type="RefSeq" id="WP_160693997.1">
    <property type="nucleotide sequence ID" value="NZ_CP047897.1"/>
</dbReference>
<keyword evidence="2" id="KW-0805">Transcription regulation</keyword>
<dbReference type="GO" id="GO:0003677">
    <property type="term" value="F:DNA binding"/>
    <property type="evidence" value="ECO:0007669"/>
    <property type="project" value="InterPro"/>
</dbReference>
<dbReference type="Proteomes" id="UP000464214">
    <property type="component" value="Chromosome"/>
</dbReference>
<evidence type="ECO:0000256" key="1">
    <source>
        <dbReference type="ARBA" id="ARBA00010641"/>
    </source>
</evidence>
<dbReference type="InterPro" id="IPR013324">
    <property type="entry name" value="RNA_pol_sigma_r3/r4-like"/>
</dbReference>
<dbReference type="EMBL" id="CP047897">
    <property type="protein sequence ID" value="QHL89034.1"/>
    <property type="molecule type" value="Genomic_DNA"/>
</dbReference>
<dbReference type="Pfam" id="PF08281">
    <property type="entry name" value="Sigma70_r4_2"/>
    <property type="match status" value="1"/>
</dbReference>
<dbReference type="InterPro" id="IPR014284">
    <property type="entry name" value="RNA_pol_sigma-70_dom"/>
</dbReference>
<feature type="domain" description="RNA polymerase sigma factor 70 region 4 type 2" evidence="8">
    <location>
        <begin position="124"/>
        <end position="175"/>
    </location>
</feature>
<keyword evidence="4" id="KW-0804">Transcription</keyword>
<dbReference type="InterPro" id="IPR007627">
    <property type="entry name" value="RNA_pol_sigma70_r2"/>
</dbReference>
<dbReference type="Gene3D" id="1.10.10.10">
    <property type="entry name" value="Winged helix-like DNA-binding domain superfamily/Winged helix DNA-binding domain"/>
    <property type="match status" value="1"/>
</dbReference>
<proteinExistence type="inferred from homology"/>
<evidence type="ECO:0000256" key="5">
    <source>
        <dbReference type="NCBIfam" id="TIGR02959"/>
    </source>
</evidence>
<evidence type="ECO:0000256" key="4">
    <source>
        <dbReference type="ARBA" id="ARBA00023163"/>
    </source>
</evidence>
<dbReference type="InterPro" id="IPR014304">
    <property type="entry name" value="RNA_pol_sigma-Z"/>
</dbReference>
<dbReference type="GO" id="GO:0016987">
    <property type="term" value="F:sigma factor activity"/>
    <property type="evidence" value="ECO:0007669"/>
    <property type="project" value="UniProtKB-KW"/>
</dbReference>
<dbReference type="InterPro" id="IPR013325">
    <property type="entry name" value="RNA_pol_sigma_r2"/>
</dbReference>
<evidence type="ECO:0000256" key="2">
    <source>
        <dbReference type="ARBA" id="ARBA00023015"/>
    </source>
</evidence>
<dbReference type="CDD" id="cd06171">
    <property type="entry name" value="Sigma70_r4"/>
    <property type="match status" value="1"/>
</dbReference>
<keyword evidence="3" id="KW-0731">Sigma factor</keyword>
<evidence type="ECO:0000313" key="10">
    <source>
        <dbReference type="Proteomes" id="UP000464214"/>
    </source>
</evidence>
<evidence type="ECO:0000259" key="8">
    <source>
        <dbReference type="Pfam" id="PF08281"/>
    </source>
</evidence>
<dbReference type="PANTHER" id="PTHR43133">
    <property type="entry name" value="RNA POLYMERASE ECF-TYPE SIGMA FACTO"/>
    <property type="match status" value="1"/>
</dbReference>